<dbReference type="Proteomes" id="UP000054695">
    <property type="component" value="Unassembled WGS sequence"/>
</dbReference>
<sequence length="90" mass="10341">MFFYMNIIFFQALNPASNNLGVSTTNPELVISKKLQIEAPNRKMYERNIDNSIALSSRGRHLFRFPSLKVIDIVRIATTPPDPHTFKSFL</sequence>
<name>A0A0W0RQA0_LEGBO</name>
<reference evidence="1 2" key="1">
    <citation type="submission" date="2015-11" db="EMBL/GenBank/DDBJ databases">
        <title>Genomic analysis of 38 Legionella species identifies large and diverse effector repertoires.</title>
        <authorList>
            <person name="Burstein D."/>
            <person name="Amaro F."/>
            <person name="Zusman T."/>
            <person name="Lifshitz Z."/>
            <person name="Cohen O."/>
            <person name="Gilbert J.A."/>
            <person name="Pupko T."/>
            <person name="Shuman H.A."/>
            <person name="Segal G."/>
        </authorList>
    </citation>
    <scope>NUCLEOTIDE SEQUENCE [LARGE SCALE GENOMIC DNA]</scope>
    <source>
        <strain evidence="1 2">WIGA</strain>
    </source>
</reference>
<comment type="caution">
    <text evidence="1">The sequence shown here is derived from an EMBL/GenBank/DDBJ whole genome shotgun (WGS) entry which is preliminary data.</text>
</comment>
<accession>A0A0W0RQA0</accession>
<dbReference type="STRING" id="447.Lboz_1844"/>
<evidence type="ECO:0000313" key="2">
    <source>
        <dbReference type="Proteomes" id="UP000054695"/>
    </source>
</evidence>
<proteinExistence type="predicted"/>
<gene>
    <name evidence="1" type="ORF">Lboz_1844</name>
</gene>
<dbReference type="PATRIC" id="fig|447.4.peg.1962"/>
<keyword evidence="2" id="KW-1185">Reference proteome</keyword>
<evidence type="ECO:0000313" key="1">
    <source>
        <dbReference type="EMBL" id="KTC73198.1"/>
    </source>
</evidence>
<protein>
    <submittedName>
        <fullName evidence="1">Uncharacterized protein</fullName>
    </submittedName>
</protein>
<organism evidence="1 2">
    <name type="scientific">Legionella bozemanae</name>
    <name type="common">Fluoribacter bozemanae</name>
    <dbReference type="NCBI Taxonomy" id="447"/>
    <lineage>
        <taxon>Bacteria</taxon>
        <taxon>Pseudomonadati</taxon>
        <taxon>Pseudomonadota</taxon>
        <taxon>Gammaproteobacteria</taxon>
        <taxon>Legionellales</taxon>
        <taxon>Legionellaceae</taxon>
        <taxon>Legionella</taxon>
    </lineage>
</organism>
<dbReference type="AlphaFoldDB" id="A0A0W0RQA0"/>
<dbReference type="EMBL" id="LNXU01000019">
    <property type="protein sequence ID" value="KTC73198.1"/>
    <property type="molecule type" value="Genomic_DNA"/>
</dbReference>